<keyword evidence="2" id="KW-0503">Monooxygenase</keyword>
<dbReference type="GO" id="GO:0004497">
    <property type="term" value="F:monooxygenase activity"/>
    <property type="evidence" value="ECO:0007669"/>
    <property type="project" value="UniProtKB-KW"/>
</dbReference>
<keyword evidence="3" id="KW-1185">Reference proteome</keyword>
<dbReference type="EMBL" id="JACJII010000001">
    <property type="protein sequence ID" value="MBA9005524.1"/>
    <property type="molecule type" value="Genomic_DNA"/>
</dbReference>
<dbReference type="Gene3D" id="3.30.70.100">
    <property type="match status" value="1"/>
</dbReference>
<keyword evidence="2" id="KW-0560">Oxidoreductase</keyword>
<gene>
    <name evidence="2" type="ORF">HNR21_004406</name>
</gene>
<comment type="caution">
    <text evidence="2">The sequence shown here is derived from an EMBL/GenBank/DDBJ whole genome shotgun (WGS) entry which is preliminary data.</text>
</comment>
<feature type="domain" description="ABM" evidence="1">
    <location>
        <begin position="4"/>
        <end position="92"/>
    </location>
</feature>
<dbReference type="Proteomes" id="UP000539313">
    <property type="component" value="Unassembled WGS sequence"/>
</dbReference>
<dbReference type="RefSeq" id="WP_119730338.1">
    <property type="nucleotide sequence ID" value="NZ_JACJII010000001.1"/>
</dbReference>
<dbReference type="Pfam" id="PF03992">
    <property type="entry name" value="ABM"/>
    <property type="match status" value="1"/>
</dbReference>
<accession>A0A7W3N123</accession>
<dbReference type="InterPro" id="IPR007138">
    <property type="entry name" value="ABM_dom"/>
</dbReference>
<evidence type="ECO:0000259" key="1">
    <source>
        <dbReference type="PROSITE" id="PS51725"/>
    </source>
</evidence>
<name>A0A7W3N123_9ACTN</name>
<dbReference type="PROSITE" id="PS51725">
    <property type="entry name" value="ABM"/>
    <property type="match status" value="1"/>
</dbReference>
<evidence type="ECO:0000313" key="2">
    <source>
        <dbReference type="EMBL" id="MBA9005524.1"/>
    </source>
</evidence>
<dbReference type="SUPFAM" id="SSF54909">
    <property type="entry name" value="Dimeric alpha+beta barrel"/>
    <property type="match status" value="1"/>
</dbReference>
<organism evidence="2 3">
    <name type="scientific">Thermomonospora cellulosilytica</name>
    <dbReference type="NCBI Taxonomy" id="1411118"/>
    <lineage>
        <taxon>Bacteria</taxon>
        <taxon>Bacillati</taxon>
        <taxon>Actinomycetota</taxon>
        <taxon>Actinomycetes</taxon>
        <taxon>Streptosporangiales</taxon>
        <taxon>Thermomonosporaceae</taxon>
        <taxon>Thermomonospora</taxon>
    </lineage>
</organism>
<evidence type="ECO:0000313" key="3">
    <source>
        <dbReference type="Proteomes" id="UP000539313"/>
    </source>
</evidence>
<dbReference type="InterPro" id="IPR011008">
    <property type="entry name" value="Dimeric_a/b-barrel"/>
</dbReference>
<reference evidence="2 3" key="1">
    <citation type="submission" date="2020-08" db="EMBL/GenBank/DDBJ databases">
        <title>Sequencing the genomes of 1000 actinobacteria strains.</title>
        <authorList>
            <person name="Klenk H.-P."/>
        </authorList>
    </citation>
    <scope>NUCLEOTIDE SEQUENCE [LARGE SCALE GENOMIC DNA]</scope>
    <source>
        <strain evidence="2 3">DSM 45823</strain>
    </source>
</reference>
<proteinExistence type="predicted"/>
<protein>
    <submittedName>
        <fullName evidence="2">Heme-degrading monooxygenase HmoA</fullName>
    </submittedName>
</protein>
<dbReference type="AlphaFoldDB" id="A0A7W3N123"/>
<sequence>MSRLRVLLYATAPEDDPGAVERAYHEISKALAGTPGLLGNELLGSTTEPGSFIVMSEWESPEAFTAWEQGAGHRGTTAPLRPYQDRRRGSPFGIYDVVASY</sequence>